<evidence type="ECO:0000256" key="7">
    <source>
        <dbReference type="SAM" id="MobiDB-lite"/>
    </source>
</evidence>
<feature type="chain" id="PRO_5042528290" evidence="8">
    <location>
        <begin position="21"/>
        <end position="1145"/>
    </location>
</feature>
<evidence type="ECO:0000313" key="10">
    <source>
        <dbReference type="RefSeq" id="XP_050931926.1"/>
    </source>
</evidence>
<dbReference type="PANTHER" id="PTHR23412">
    <property type="entry name" value="STEREOCILIN RELATED"/>
    <property type="match status" value="1"/>
</dbReference>
<proteinExistence type="inferred from homology"/>
<dbReference type="GO" id="GO:0007160">
    <property type="term" value="P:cell-matrix adhesion"/>
    <property type="evidence" value="ECO:0007669"/>
    <property type="project" value="TreeGrafter"/>
</dbReference>
<feature type="signal peptide" evidence="8">
    <location>
        <begin position="1"/>
        <end position="20"/>
    </location>
</feature>
<feature type="compositionally biased region" description="Polar residues" evidence="7">
    <location>
        <begin position="1106"/>
        <end position="1121"/>
    </location>
</feature>
<protein>
    <submittedName>
        <fullName evidence="10">Stereocilin</fullName>
    </submittedName>
</protein>
<feature type="region of interest" description="Disordered" evidence="7">
    <location>
        <begin position="1098"/>
        <end position="1121"/>
    </location>
</feature>
<dbReference type="KEGG" id="lcf:108885969"/>
<dbReference type="CTD" id="146183"/>
<evidence type="ECO:0000256" key="2">
    <source>
        <dbReference type="ARBA" id="ARBA00011016"/>
    </source>
</evidence>
<dbReference type="Pfam" id="PF06060">
    <property type="entry name" value="Mesothelin"/>
    <property type="match status" value="1"/>
</dbReference>
<organism evidence="9 10">
    <name type="scientific">Lates calcarifer</name>
    <name type="common">Barramundi</name>
    <name type="synonym">Holocentrus calcarifer</name>
    <dbReference type="NCBI Taxonomy" id="8187"/>
    <lineage>
        <taxon>Eukaryota</taxon>
        <taxon>Metazoa</taxon>
        <taxon>Chordata</taxon>
        <taxon>Craniata</taxon>
        <taxon>Vertebrata</taxon>
        <taxon>Euteleostomi</taxon>
        <taxon>Actinopterygii</taxon>
        <taxon>Neopterygii</taxon>
        <taxon>Teleostei</taxon>
        <taxon>Neoteleostei</taxon>
        <taxon>Acanthomorphata</taxon>
        <taxon>Carangaria</taxon>
        <taxon>Carangaria incertae sedis</taxon>
        <taxon>Centropomidae</taxon>
        <taxon>Lates</taxon>
    </lineage>
</organism>
<evidence type="ECO:0000256" key="1">
    <source>
        <dbReference type="ARBA" id="ARBA00004370"/>
    </source>
</evidence>
<sequence>MAPKGGTFLFLLIVACAVMANLPTMKPNEHDYKDMAKKLMAKCQKQGYQVPKMMLLNTVFDNSNLPMNDRNADTSNPTLTAFLDVLSSATGYPNKDSISQKPMDDSDKMTTQMWNCTHLTQMIRQMRNCSEASACYMRAFVALKSWKALITQGENNMDPDDYDTLLWAAKPALEDMASSGVSLPPKVDGGNMKKMMITLREVHATMSDDQRSEVAKWAKEQIAQNNFNCTMMPPSDSRSTHMERCKPSLEWLDLDAMTEMGPYLSHLASSDLDSSPKEKLCEFFHSTKLKSSISETTKIKPSLGTTFLQKVKECFGGKMEFAQHVDKLGALACFYFDPPHLTSDLAKKFLSELDNCEGPRITSVKKHLVKSLFANSSPAEALTELGSSVTLLTPRQLSEINGTDLKEVLKKLGDKVKWTKAQLRTLVKKQLGDDECKDVSGEELKALQSVAEGVPNCVLKRVKAREILDDTEALKNISKRMKKAQLKAMLQGLHKDMDPSELVKKLSGPLLHSVSLNRLEKANITSLEEVGNKTWSQSQAAYLARKMQKLKKNLQFWKLHSVIQGITCKMVDNVADSDTRDMAEAMTETPQWLSKVQAGCAARKLFVTLEKERADYFKTITGDELGRIPTLLLIHLWPSKVKDLPDSVCPIFLDKMEMANLSSLSLHAPSRPALTQKALHCLANGTDLSVLTTNDMSRLGPLLCELSASQLRLMAPEVINSNLQAMASCQHIPKDHRADLIQLVNQTFGNPSDWSPETMEMLSPLLILDDNAISALPNKPWMKDILYFLESRMSLSSDALRKKLFSLATTSNTTSNAVRRKRAADSNNGSDHDKVPTVQLIEELQMENVYWTAAQLDLMSKDTFLATVEILGSICNYNADQLAVLSKKAAQAFGPVSQMTENDVMQMGCITQGLSDADLEKLPLPLDAMEGIAHCGWNDSQMEPLWKGVAKYNNLTAEKLEAAEMVALNRSICGLSSTEIQQLNKEAFKDAVGSMDGIQCSFKVTQQLKTLAMSAFGEPSSWTEAQVADLGNIIAGLDANELASLDPPVFSFVKGTCIPRIPPDNFAALSVVQLQALGPDNAAVVTAEQRAALENAQQDALDRAVTGSSEQPSRTSESGAPSLSVEGISAFMKPILFLLMGFLLL</sequence>
<accession>A0AAJ8BGP2</accession>
<keyword evidence="5" id="KW-0472">Membrane</keyword>
<gene>
    <name evidence="10" type="primary">otoa</name>
</gene>
<dbReference type="GO" id="GO:0016020">
    <property type="term" value="C:membrane"/>
    <property type="evidence" value="ECO:0007669"/>
    <property type="project" value="UniProtKB-SubCell"/>
</dbReference>
<keyword evidence="4" id="KW-0130">Cell adhesion</keyword>
<evidence type="ECO:0000256" key="5">
    <source>
        <dbReference type="ARBA" id="ARBA00023136"/>
    </source>
</evidence>
<keyword evidence="6" id="KW-0325">Glycoprotein</keyword>
<dbReference type="InterPro" id="IPR010335">
    <property type="entry name" value="Mesothelin"/>
</dbReference>
<dbReference type="GO" id="GO:0009986">
    <property type="term" value="C:cell surface"/>
    <property type="evidence" value="ECO:0007669"/>
    <property type="project" value="TreeGrafter"/>
</dbReference>
<evidence type="ECO:0000256" key="4">
    <source>
        <dbReference type="ARBA" id="ARBA00022889"/>
    </source>
</evidence>
<comment type="similarity">
    <text evidence="2">Belongs to the mesothelin family.</text>
</comment>
<dbReference type="Proteomes" id="UP000694890">
    <property type="component" value="Linkage group LG15"/>
</dbReference>
<name>A0AAJ8BGP2_LATCA</name>
<dbReference type="PANTHER" id="PTHR23412:SF21">
    <property type="entry name" value="OTOANCORIN ISOFORM X1"/>
    <property type="match status" value="1"/>
</dbReference>
<keyword evidence="3 8" id="KW-0732">Signal</keyword>
<evidence type="ECO:0000256" key="8">
    <source>
        <dbReference type="SAM" id="SignalP"/>
    </source>
</evidence>
<reference evidence="10" key="1">
    <citation type="submission" date="2025-08" db="UniProtKB">
        <authorList>
            <consortium name="RefSeq"/>
        </authorList>
    </citation>
    <scope>IDENTIFICATION</scope>
    <source>
        <tissue evidence="10">Brain</tissue>
    </source>
</reference>
<comment type="subcellular location">
    <subcellularLocation>
        <location evidence="1">Membrane</location>
    </subcellularLocation>
</comment>
<dbReference type="GeneID" id="108885969"/>
<dbReference type="InterPro" id="IPR026664">
    <property type="entry name" value="Stereocilin-rel"/>
</dbReference>
<evidence type="ECO:0000256" key="3">
    <source>
        <dbReference type="ARBA" id="ARBA00022729"/>
    </source>
</evidence>
<evidence type="ECO:0000256" key="6">
    <source>
        <dbReference type="ARBA" id="ARBA00023180"/>
    </source>
</evidence>
<evidence type="ECO:0000313" key="9">
    <source>
        <dbReference type="Proteomes" id="UP000694890"/>
    </source>
</evidence>
<dbReference type="RefSeq" id="XP_050931926.1">
    <property type="nucleotide sequence ID" value="XM_051075969.1"/>
</dbReference>
<dbReference type="PROSITE" id="PS51257">
    <property type="entry name" value="PROKAR_LIPOPROTEIN"/>
    <property type="match status" value="1"/>
</dbReference>
<dbReference type="AlphaFoldDB" id="A0AAJ8BGP2"/>